<evidence type="ECO:0000259" key="14">
    <source>
        <dbReference type="Pfam" id="PF00288"/>
    </source>
</evidence>
<keyword evidence="10 13" id="KW-0443">Lipid metabolism</keyword>
<dbReference type="GO" id="GO:0019287">
    <property type="term" value="P:isopentenyl diphosphate biosynthetic process, mevalonate pathway"/>
    <property type="evidence" value="ECO:0007669"/>
    <property type="project" value="UniProtKB-UniRule"/>
</dbReference>
<dbReference type="PANTHER" id="PTHR31814">
    <property type="match status" value="1"/>
</dbReference>
<comment type="catalytic activity">
    <reaction evidence="12">
        <text>(R)-5-phosphomevalonate + ATP = (R)-5-diphosphomevalonate + ADP</text>
        <dbReference type="Rhea" id="RHEA:16341"/>
        <dbReference type="ChEBI" id="CHEBI:30616"/>
        <dbReference type="ChEBI" id="CHEBI:57557"/>
        <dbReference type="ChEBI" id="CHEBI:58146"/>
        <dbReference type="ChEBI" id="CHEBI:456216"/>
        <dbReference type="EC" id="2.7.4.2"/>
    </reaction>
    <physiologicalReaction direction="left-to-right" evidence="12">
        <dbReference type="Rhea" id="RHEA:16342"/>
    </physiologicalReaction>
</comment>
<dbReference type="GO" id="GO:0005777">
    <property type="term" value="C:peroxisome"/>
    <property type="evidence" value="ECO:0007669"/>
    <property type="project" value="TreeGrafter"/>
</dbReference>
<dbReference type="OrthoDB" id="10262935at2759"/>
<dbReference type="InterPro" id="IPR035102">
    <property type="entry name" value="Phosphomevalonate_kinase"/>
</dbReference>
<dbReference type="RefSeq" id="XP_025344245.1">
    <property type="nucleotide sequence ID" value="XM_025486695.1"/>
</dbReference>
<comment type="similarity">
    <text evidence="2 13">Belongs to the GHMP kinase family. Mevalonate kinase subfamily.</text>
</comment>
<evidence type="ECO:0000256" key="13">
    <source>
        <dbReference type="PIRNR" id="PIRNR017288"/>
    </source>
</evidence>
<evidence type="ECO:0000256" key="1">
    <source>
        <dbReference type="ARBA" id="ARBA00005017"/>
    </source>
</evidence>
<evidence type="ECO:0000256" key="12">
    <source>
        <dbReference type="ARBA" id="ARBA00029326"/>
    </source>
</evidence>
<gene>
    <name evidence="15" type="ORF">CXQ85_003039</name>
</gene>
<evidence type="ECO:0000313" key="15">
    <source>
        <dbReference type="EMBL" id="PVH23305.1"/>
    </source>
</evidence>
<dbReference type="InterPro" id="IPR014721">
    <property type="entry name" value="Ribsml_uS5_D2-typ_fold_subgr"/>
</dbReference>
<feature type="domain" description="GHMP kinase N-terminal" evidence="14">
    <location>
        <begin position="142"/>
        <end position="203"/>
    </location>
</feature>
<dbReference type="GeneID" id="37008370"/>
<comment type="pathway">
    <text evidence="1 13">Isoprenoid biosynthesis; isopentenyl diphosphate biosynthesis via mevalonate pathway; isopentenyl diphosphate from (R)-mevalonate: step 2/3.</text>
</comment>
<keyword evidence="11 13" id="KW-0753">Steroid metabolism</keyword>
<dbReference type="SUPFAM" id="SSF54211">
    <property type="entry name" value="Ribosomal protein S5 domain 2-like"/>
    <property type="match status" value="1"/>
</dbReference>
<comment type="caution">
    <text evidence="15">The sequence shown here is derived from an EMBL/GenBank/DDBJ whole genome shotgun (WGS) entry which is preliminary data.</text>
</comment>
<evidence type="ECO:0000256" key="8">
    <source>
        <dbReference type="ARBA" id="ARBA00022840"/>
    </source>
</evidence>
<dbReference type="EMBL" id="PKFO01000010">
    <property type="protein sequence ID" value="PVH23305.1"/>
    <property type="molecule type" value="Genomic_DNA"/>
</dbReference>
<dbReference type="Pfam" id="PF00288">
    <property type="entry name" value="GHMP_kinases_N"/>
    <property type="match status" value="1"/>
</dbReference>
<keyword evidence="5 13" id="KW-0808">Transferase</keyword>
<keyword evidence="8" id="KW-0067">ATP-binding</keyword>
<dbReference type="Proteomes" id="UP000244309">
    <property type="component" value="Unassembled WGS sequence"/>
</dbReference>
<dbReference type="STRING" id="45357.A0A2V1AZM7"/>
<evidence type="ECO:0000256" key="5">
    <source>
        <dbReference type="ARBA" id="ARBA00022679"/>
    </source>
</evidence>
<dbReference type="GO" id="GO:0005524">
    <property type="term" value="F:ATP binding"/>
    <property type="evidence" value="ECO:0007669"/>
    <property type="project" value="UniProtKB-UniRule"/>
</dbReference>
<name>A0A2V1AZM7_9ASCO</name>
<evidence type="ECO:0000256" key="6">
    <source>
        <dbReference type="ARBA" id="ARBA00022741"/>
    </source>
</evidence>
<dbReference type="GO" id="GO:0004631">
    <property type="term" value="F:phosphomevalonate kinase activity"/>
    <property type="evidence" value="ECO:0007669"/>
    <property type="project" value="UniProtKB-UniRule"/>
</dbReference>
<keyword evidence="4 13" id="KW-0444">Lipid biosynthesis</keyword>
<evidence type="ECO:0000256" key="4">
    <source>
        <dbReference type="ARBA" id="ARBA00022516"/>
    </source>
</evidence>
<keyword evidence="9 13" id="KW-0752">Steroid biosynthesis</keyword>
<sequence>MAHVFSAPGKALLAGGYLVIEPQYEAYVTALSSRMHAYVESKDPSGSRIYISSPQFNGEWEYALDLSGDAPAFKEVQGRKNPFLEATIKTVLNYLQPKESFNVSITLFSDPGYHTTEDTASKSSQNGRKTFLFHQKPIDQVPKTGMGSSAGLVSVVTTALLSQFLRQPLNHTRNLVHNLAQVAHCEAQKKIGSGFDVAAAVYGSIIYRRFKPDVFNHLLGRESSQQLCDELREVVDATWSFTHTHCALPRGIKLLMGDVKAGSETPKLVSKVLAWKESDPQSAIWYEHLNQGNKAFVKALEQLHTLSETNRDYDSLLADPATLESLRRAIAQIRRGFQEVTKRSGAEIEPSEQTELLDKCNSLPGCVGGLVPGAGGYDAISVLVLEKELEAFKKAASEDAYFDRVSWLDLSEDAAGVLEEDPRNYIGLV</sequence>
<evidence type="ECO:0000256" key="9">
    <source>
        <dbReference type="ARBA" id="ARBA00022955"/>
    </source>
</evidence>
<dbReference type="InterPro" id="IPR006204">
    <property type="entry name" value="GHMP_kinase_N_dom"/>
</dbReference>
<dbReference type="VEuPathDB" id="FungiDB:CXQ85_003039"/>
<dbReference type="UniPathway" id="UPA00057">
    <property type="reaction ID" value="UER00099"/>
</dbReference>
<keyword evidence="7 13" id="KW-0418">Kinase</keyword>
<dbReference type="EC" id="2.7.4.2" evidence="3 13"/>
<dbReference type="Gene3D" id="3.30.230.10">
    <property type="match status" value="1"/>
</dbReference>
<evidence type="ECO:0000256" key="10">
    <source>
        <dbReference type="ARBA" id="ARBA00023098"/>
    </source>
</evidence>
<protein>
    <recommendedName>
        <fullName evidence="3 13">Phosphomevalonate kinase</fullName>
        <ecNumber evidence="3 13">2.7.4.2</ecNumber>
    </recommendedName>
</protein>
<reference evidence="15 16" key="1">
    <citation type="submission" date="2017-12" db="EMBL/GenBank/DDBJ databases">
        <title>Genome Sequence of a Multidrug-Resistant Candida haemulonii Isolate from a Patient with Chronic Leg Ulcers in Israel.</title>
        <authorList>
            <person name="Chow N.A."/>
            <person name="Gade L."/>
            <person name="Batra D."/>
            <person name="Rowe L.A."/>
            <person name="Ben-Ami R."/>
            <person name="Loparev V.N."/>
            <person name="Litvintseva A.P."/>
        </authorList>
    </citation>
    <scope>NUCLEOTIDE SEQUENCE [LARGE SCALE GENOMIC DNA]</scope>
    <source>
        <strain evidence="15 16">B11899</strain>
    </source>
</reference>
<dbReference type="PIRSF" id="PIRSF017288">
    <property type="entry name" value="PMK_GHMP_euk"/>
    <property type="match status" value="1"/>
</dbReference>
<dbReference type="PANTHER" id="PTHR31814:SF2">
    <property type="entry name" value="PHOSPHOMEVALONATE KINASE"/>
    <property type="match status" value="1"/>
</dbReference>
<dbReference type="InterPro" id="IPR016005">
    <property type="entry name" value="Erg8"/>
</dbReference>
<evidence type="ECO:0000256" key="2">
    <source>
        <dbReference type="ARBA" id="ARBA00006495"/>
    </source>
</evidence>
<dbReference type="GO" id="GO:0010142">
    <property type="term" value="P:farnesyl diphosphate biosynthetic process, mevalonate pathway"/>
    <property type="evidence" value="ECO:0007669"/>
    <property type="project" value="TreeGrafter"/>
</dbReference>
<evidence type="ECO:0000313" key="16">
    <source>
        <dbReference type="Proteomes" id="UP000244309"/>
    </source>
</evidence>
<evidence type="ECO:0000256" key="11">
    <source>
        <dbReference type="ARBA" id="ARBA00023221"/>
    </source>
</evidence>
<dbReference type="InterPro" id="IPR020568">
    <property type="entry name" value="Ribosomal_Su5_D2-typ_SF"/>
</dbReference>
<evidence type="ECO:0000256" key="7">
    <source>
        <dbReference type="ARBA" id="ARBA00022777"/>
    </source>
</evidence>
<dbReference type="GO" id="GO:0006696">
    <property type="term" value="P:ergosterol biosynthetic process"/>
    <property type="evidence" value="ECO:0007669"/>
    <property type="project" value="TreeGrafter"/>
</dbReference>
<proteinExistence type="inferred from homology"/>
<accession>A0A2V1AZM7</accession>
<keyword evidence="16" id="KW-1185">Reference proteome</keyword>
<organism evidence="15 16">
    <name type="scientific">Candidozyma haemuli</name>
    <dbReference type="NCBI Taxonomy" id="45357"/>
    <lineage>
        <taxon>Eukaryota</taxon>
        <taxon>Fungi</taxon>
        <taxon>Dikarya</taxon>
        <taxon>Ascomycota</taxon>
        <taxon>Saccharomycotina</taxon>
        <taxon>Pichiomycetes</taxon>
        <taxon>Metschnikowiaceae</taxon>
        <taxon>Candidozyma</taxon>
    </lineage>
</organism>
<evidence type="ECO:0000256" key="3">
    <source>
        <dbReference type="ARBA" id="ARBA00012958"/>
    </source>
</evidence>
<keyword evidence="6" id="KW-0547">Nucleotide-binding</keyword>
<dbReference type="AlphaFoldDB" id="A0A2V1AZM7"/>